<organism evidence="1 2">
    <name type="scientific">Paramecium sonneborni</name>
    <dbReference type="NCBI Taxonomy" id="65129"/>
    <lineage>
        <taxon>Eukaryota</taxon>
        <taxon>Sar</taxon>
        <taxon>Alveolata</taxon>
        <taxon>Ciliophora</taxon>
        <taxon>Intramacronucleata</taxon>
        <taxon>Oligohymenophorea</taxon>
        <taxon>Peniculida</taxon>
        <taxon>Parameciidae</taxon>
        <taxon>Paramecium</taxon>
    </lineage>
</organism>
<gene>
    <name evidence="1" type="ORF">PSON_ATCC_30995.1.T2060011</name>
</gene>
<evidence type="ECO:0000313" key="1">
    <source>
        <dbReference type="EMBL" id="CAD8129073.1"/>
    </source>
</evidence>
<dbReference type="Proteomes" id="UP000692954">
    <property type="component" value="Unassembled WGS sequence"/>
</dbReference>
<dbReference type="EMBL" id="CAJJDN010000206">
    <property type="protein sequence ID" value="CAD8129073.1"/>
    <property type="molecule type" value="Genomic_DNA"/>
</dbReference>
<evidence type="ECO:0000313" key="2">
    <source>
        <dbReference type="Proteomes" id="UP000692954"/>
    </source>
</evidence>
<comment type="caution">
    <text evidence="1">The sequence shown here is derived from an EMBL/GenBank/DDBJ whole genome shotgun (WGS) entry which is preliminary data.</text>
</comment>
<reference evidence="1" key="1">
    <citation type="submission" date="2021-01" db="EMBL/GenBank/DDBJ databases">
        <authorList>
            <consortium name="Genoscope - CEA"/>
            <person name="William W."/>
        </authorList>
    </citation>
    <scope>NUCLEOTIDE SEQUENCE</scope>
</reference>
<sequence>MSGRLYPQQHQIQMLQQRKLQVSTMYIKTYKTQLIHYFQVNQCPIFIEQLEQSNSYFVQQQNYFIIKFIKWNSSIFEKLKQTQLSIIRQINLKKILHQERSYCGLTIRELSQILKLQIRIHQ</sequence>
<accession>A0A8S1RNV0</accession>
<name>A0A8S1RNV0_9CILI</name>
<proteinExistence type="predicted"/>
<protein>
    <submittedName>
        <fullName evidence="1">Uncharacterized protein</fullName>
    </submittedName>
</protein>
<dbReference type="AlphaFoldDB" id="A0A8S1RNV0"/>
<keyword evidence="2" id="KW-1185">Reference proteome</keyword>